<protein>
    <submittedName>
        <fullName evidence="1">cAMP-binding protein</fullName>
    </submittedName>
</protein>
<dbReference type="CDD" id="cd00038">
    <property type="entry name" value="CAP_ED"/>
    <property type="match status" value="1"/>
</dbReference>
<dbReference type="Proteomes" id="UP000044026">
    <property type="component" value="Unassembled WGS sequence"/>
</dbReference>
<evidence type="ECO:0000313" key="1">
    <source>
        <dbReference type="EMBL" id="CEN36335.1"/>
    </source>
</evidence>
<evidence type="ECO:0000313" key="2">
    <source>
        <dbReference type="Proteomes" id="UP000044026"/>
    </source>
</evidence>
<dbReference type="Pfam" id="PF00027">
    <property type="entry name" value="cNMP_binding"/>
    <property type="match status" value="1"/>
</dbReference>
<dbReference type="SUPFAM" id="SSF51206">
    <property type="entry name" value="cAMP-binding domain-like"/>
    <property type="match status" value="1"/>
</dbReference>
<proteinExistence type="predicted"/>
<dbReference type="AlphaFoldDB" id="A0A0B7HAJ2"/>
<dbReference type="SMART" id="SM00100">
    <property type="entry name" value="cNMP"/>
    <property type="match status" value="1"/>
</dbReference>
<dbReference type="GeneID" id="69579511"/>
<reference evidence="1 2" key="1">
    <citation type="submission" date="2015-01" db="EMBL/GenBank/DDBJ databases">
        <authorList>
            <person name="Xiang T."/>
            <person name="Song Y."/>
            <person name="Huang L."/>
            <person name="Wang B."/>
            <person name="Wu P."/>
        </authorList>
    </citation>
    <scope>NUCLEOTIDE SEQUENCE [LARGE SCALE GENOMIC DNA]</scope>
    <source>
        <strain evidence="1 2">Cc12</strain>
    </source>
</reference>
<sequence>MNISLFANFYQPSELTTEEMEILAEKHQYWEVPKGTIILKQGEISNENYIIEKGVMRTYTFDSDNKEITTRLFFENELAIETLSFFGRMPSPEFLETITDCKIWRFHWDTVQELYHTMPSFREWGRYWMTRELFLSETRMLDFKTLSAEQRYRKLIHEKPKTIHEVPLKYIASFLGITDSTLSRIRKLK</sequence>
<organism evidence="1 2">
    <name type="scientific">Capnocytophaga canimorsus</name>
    <dbReference type="NCBI Taxonomy" id="28188"/>
    <lineage>
        <taxon>Bacteria</taxon>
        <taxon>Pseudomonadati</taxon>
        <taxon>Bacteroidota</taxon>
        <taxon>Flavobacteriia</taxon>
        <taxon>Flavobacteriales</taxon>
        <taxon>Flavobacteriaceae</taxon>
        <taxon>Capnocytophaga</taxon>
    </lineage>
</organism>
<dbReference type="InterPro" id="IPR014710">
    <property type="entry name" value="RmlC-like_jellyroll"/>
</dbReference>
<dbReference type="Gene3D" id="2.60.120.10">
    <property type="entry name" value="Jelly Rolls"/>
    <property type="match status" value="1"/>
</dbReference>
<dbReference type="InterPro" id="IPR000595">
    <property type="entry name" value="cNMP-bd_dom"/>
</dbReference>
<accession>A0A0B7HAJ2</accession>
<dbReference type="InterPro" id="IPR018490">
    <property type="entry name" value="cNMP-bd_dom_sf"/>
</dbReference>
<dbReference type="PROSITE" id="PS50042">
    <property type="entry name" value="CNMP_BINDING_3"/>
    <property type="match status" value="1"/>
</dbReference>
<name>A0A0B7HAJ2_9FLAO</name>
<gene>
    <name evidence="1" type="ORF">CCAN12_660019</name>
</gene>
<dbReference type="EMBL" id="CDOE01000063">
    <property type="protein sequence ID" value="CEN36335.1"/>
    <property type="molecule type" value="Genomic_DNA"/>
</dbReference>
<dbReference type="RefSeq" id="WP_042000202.1">
    <property type="nucleotide sequence ID" value="NZ_CP022382.1"/>
</dbReference>